<dbReference type="CDD" id="cd00085">
    <property type="entry name" value="HNHc"/>
    <property type="match status" value="1"/>
</dbReference>
<protein>
    <recommendedName>
        <fullName evidence="1">HNH nuclease domain-containing protein</fullName>
    </recommendedName>
</protein>
<dbReference type="EMBL" id="CP030073">
    <property type="protein sequence ID" value="AWW40797.1"/>
    <property type="molecule type" value="Genomic_DNA"/>
</dbReference>
<dbReference type="Proteomes" id="UP000249616">
    <property type="component" value="Chromosome"/>
</dbReference>
<reference evidence="2 3" key="1">
    <citation type="journal article" date="2019" name="Int. J. Syst. Evol. Microbiol.">
        <title>Streptomyces cadmiisoli sp. nov., a novel actinomycete isolated from cadmium-contaminated soil.</title>
        <authorList>
            <person name="Li K."/>
            <person name="Tang X."/>
            <person name="Zhao J."/>
            <person name="Guo Y."/>
            <person name="Tang Y."/>
            <person name="Gao J."/>
        </authorList>
    </citation>
    <scope>NUCLEOTIDE SEQUENCE [LARGE SCALE GENOMIC DNA]</scope>
    <source>
        <strain evidence="2 3">ZFG47</strain>
    </source>
</reference>
<accession>A0A2Z4J7A1</accession>
<dbReference type="Gene3D" id="1.10.30.50">
    <property type="match status" value="1"/>
</dbReference>
<sequence>MPNNMCSRCNRLIPLSATRCGACINNTGPKPRVYKAKNRHARGYTNQWLKNVKAAIALQPYCSFCLTRGDNSNPLTGDHRIPRSKGGTNSPSNIRVLCRRCNSRRGNRGY</sequence>
<dbReference type="AlphaFoldDB" id="A0A2Z4J7A1"/>
<gene>
    <name evidence="2" type="ORF">DN051_32400</name>
</gene>
<feature type="domain" description="HNH nuclease" evidence="1">
    <location>
        <begin position="51"/>
        <end position="103"/>
    </location>
</feature>
<dbReference type="InterPro" id="IPR002711">
    <property type="entry name" value="HNH"/>
</dbReference>
<evidence type="ECO:0000313" key="3">
    <source>
        <dbReference type="Proteomes" id="UP000249616"/>
    </source>
</evidence>
<proteinExistence type="predicted"/>
<dbReference type="InterPro" id="IPR003615">
    <property type="entry name" value="HNH_nuc"/>
</dbReference>
<dbReference type="KEGG" id="scad:DN051_32400"/>
<dbReference type="GO" id="GO:0008270">
    <property type="term" value="F:zinc ion binding"/>
    <property type="evidence" value="ECO:0007669"/>
    <property type="project" value="InterPro"/>
</dbReference>
<name>A0A2Z4J7A1_9ACTN</name>
<keyword evidence="3" id="KW-1185">Reference proteome</keyword>
<dbReference type="SMART" id="SM00507">
    <property type="entry name" value="HNHc"/>
    <property type="match status" value="1"/>
</dbReference>
<evidence type="ECO:0000313" key="2">
    <source>
        <dbReference type="EMBL" id="AWW40797.1"/>
    </source>
</evidence>
<evidence type="ECO:0000259" key="1">
    <source>
        <dbReference type="SMART" id="SM00507"/>
    </source>
</evidence>
<dbReference type="GO" id="GO:0003676">
    <property type="term" value="F:nucleic acid binding"/>
    <property type="evidence" value="ECO:0007669"/>
    <property type="project" value="InterPro"/>
</dbReference>
<dbReference type="Pfam" id="PF01844">
    <property type="entry name" value="HNH"/>
    <property type="match status" value="1"/>
</dbReference>
<dbReference type="GO" id="GO:0004519">
    <property type="term" value="F:endonuclease activity"/>
    <property type="evidence" value="ECO:0007669"/>
    <property type="project" value="InterPro"/>
</dbReference>
<organism evidence="2 3">
    <name type="scientific">Streptomyces cadmiisoli</name>
    <dbReference type="NCBI Taxonomy" id="2184053"/>
    <lineage>
        <taxon>Bacteria</taxon>
        <taxon>Bacillati</taxon>
        <taxon>Actinomycetota</taxon>
        <taxon>Actinomycetes</taxon>
        <taxon>Kitasatosporales</taxon>
        <taxon>Streptomycetaceae</taxon>
        <taxon>Streptomyces</taxon>
        <taxon>Streptomyces aurantiacus group</taxon>
    </lineage>
</organism>